<dbReference type="Gene3D" id="3.30.2160.10">
    <property type="entry name" value="Hect, E3 ligase catalytic domain"/>
    <property type="match status" value="1"/>
</dbReference>
<dbReference type="GO" id="GO:0000209">
    <property type="term" value="P:protein polyubiquitination"/>
    <property type="evidence" value="ECO:0007669"/>
    <property type="project" value="InterPro"/>
</dbReference>
<dbReference type="CDD" id="cd00078">
    <property type="entry name" value="HECTc"/>
    <property type="match status" value="1"/>
</dbReference>
<dbReference type="GO" id="GO:0005737">
    <property type="term" value="C:cytoplasm"/>
    <property type="evidence" value="ECO:0007669"/>
    <property type="project" value="UniProtKB-SubCell"/>
</dbReference>
<dbReference type="InterPro" id="IPR000569">
    <property type="entry name" value="HECT_dom"/>
</dbReference>
<proteinExistence type="predicted"/>
<dbReference type="Gene3D" id="3.90.1750.10">
    <property type="entry name" value="Hect, E3 ligase catalytic domains"/>
    <property type="match status" value="1"/>
</dbReference>
<comment type="catalytic activity">
    <reaction evidence="1">
        <text>S-ubiquitinyl-[E2 ubiquitin-conjugating enzyme]-L-cysteine + [acceptor protein]-L-lysine = [E2 ubiquitin-conjugating enzyme]-L-cysteine + N(6)-ubiquitinyl-[acceptor protein]-L-lysine.</text>
        <dbReference type="EC" id="2.3.2.26"/>
    </reaction>
</comment>
<feature type="domain" description="HECT" evidence="8">
    <location>
        <begin position="233"/>
        <end position="572"/>
    </location>
</feature>
<evidence type="ECO:0000256" key="1">
    <source>
        <dbReference type="ARBA" id="ARBA00000885"/>
    </source>
</evidence>
<protein>
    <recommendedName>
        <fullName evidence="3">HECT-type E3 ubiquitin transferase</fullName>
        <ecNumber evidence="3">2.3.2.26</ecNumber>
    </recommendedName>
</protein>
<evidence type="ECO:0000256" key="5">
    <source>
        <dbReference type="ARBA" id="ARBA00022679"/>
    </source>
</evidence>
<evidence type="ECO:0000256" key="4">
    <source>
        <dbReference type="ARBA" id="ARBA00022490"/>
    </source>
</evidence>
<keyword evidence="4" id="KW-0963">Cytoplasm</keyword>
<dbReference type="GO" id="GO:0009966">
    <property type="term" value="P:regulation of signal transduction"/>
    <property type="evidence" value="ECO:0007669"/>
    <property type="project" value="UniProtKB-ARBA"/>
</dbReference>
<accession>A0A1B6C736</accession>
<evidence type="ECO:0000256" key="2">
    <source>
        <dbReference type="ARBA" id="ARBA00004496"/>
    </source>
</evidence>
<dbReference type="SMART" id="SM00119">
    <property type="entry name" value="HECTc"/>
    <property type="match status" value="1"/>
</dbReference>
<dbReference type="Gene3D" id="3.30.2410.10">
    <property type="entry name" value="Hect, E3 ligase catalytic domain"/>
    <property type="match status" value="1"/>
</dbReference>
<dbReference type="EMBL" id="GEDC01028159">
    <property type="protein sequence ID" value="JAS09139.1"/>
    <property type="molecule type" value="Transcribed_RNA"/>
</dbReference>
<feature type="active site" description="Glycyl thioester intermediate" evidence="7">
    <location>
        <position position="540"/>
    </location>
</feature>
<evidence type="ECO:0000313" key="9">
    <source>
        <dbReference type="EMBL" id="JAS09139.1"/>
    </source>
</evidence>
<comment type="subcellular location">
    <subcellularLocation>
        <location evidence="2">Cytoplasm</location>
    </subcellularLocation>
</comment>
<evidence type="ECO:0000256" key="7">
    <source>
        <dbReference type="PROSITE-ProRule" id="PRU00104"/>
    </source>
</evidence>
<dbReference type="PANTHER" id="PTHR45700:SF9">
    <property type="entry name" value="HECT-TYPE E3 UBIQUITIN TRANSFERASE"/>
    <property type="match status" value="1"/>
</dbReference>
<dbReference type="FunFam" id="3.30.2160.10:FF:000004">
    <property type="entry name" value="probable E3 ubiquitin-protein ligase HERC4 isoform X1"/>
    <property type="match status" value="1"/>
</dbReference>
<dbReference type="AlphaFoldDB" id="A0A1B6C736"/>
<dbReference type="Pfam" id="PF00632">
    <property type="entry name" value="HECT"/>
    <property type="match status" value="1"/>
</dbReference>
<evidence type="ECO:0000259" key="8">
    <source>
        <dbReference type="PROSITE" id="PS50237"/>
    </source>
</evidence>
<evidence type="ECO:0000256" key="3">
    <source>
        <dbReference type="ARBA" id="ARBA00012485"/>
    </source>
</evidence>
<organism evidence="9">
    <name type="scientific">Clastoptera arizonana</name>
    <name type="common">Arizona spittle bug</name>
    <dbReference type="NCBI Taxonomy" id="38151"/>
    <lineage>
        <taxon>Eukaryota</taxon>
        <taxon>Metazoa</taxon>
        <taxon>Ecdysozoa</taxon>
        <taxon>Arthropoda</taxon>
        <taxon>Hexapoda</taxon>
        <taxon>Insecta</taxon>
        <taxon>Pterygota</taxon>
        <taxon>Neoptera</taxon>
        <taxon>Paraneoptera</taxon>
        <taxon>Hemiptera</taxon>
        <taxon>Auchenorrhyncha</taxon>
        <taxon>Cercopoidea</taxon>
        <taxon>Clastopteridae</taxon>
        <taxon>Clastoptera</taxon>
    </lineage>
</organism>
<dbReference type="FunFam" id="3.30.2410.10:FF:000003">
    <property type="entry name" value="probable E3 ubiquitin-protein ligase HERC4 isoform X1"/>
    <property type="match status" value="1"/>
</dbReference>
<sequence>MTLQSYFLFKICFKQFFRLLPKDDVRAIFVLVQNPVFAAQSSYTIFAHLLRQIVSLQSVDHQLLVQWFKLLEVEKLRSIVRYILQFITIRQFPPSDKSLPPLSKSRWWIPMGTKTLALINAANNGCNPPLLDYTEFYNSALDHMDLMQDYFNWQNPQRPGQFAFCQYPFMLSIVAKRIILTKDSEQQMILTARRSLVAKVARHQVPQIDIFFLNIQVRRSHLVCDSLNEIASKQKDLKKKLKVSFVGEPGLDMGGLTKEWFLLLIRQIFHPDYGMFVYHPHSRCYWFSTDQEGNLREYNLIGVLMGLAVYNSIILDLHFPSICYRKLLSPPVVPLDTSNVGVVPKPTIDDLAEIMPDVARGLSELLSYEGNVEEDMCMSFQVSLEEYGDVKTFMLKPEGESVLVTNDNRSEYVNLYLDWIINTAIYEQFRAFYLGFHSVCASNALIMLRPEEVEMLVCGSPTLDLNELRKVTEYDGFKAEDVAIIEFWEVLQSLPEELKKKFLLFTTGSDRVPVGGMGEMTFKITKIANKLNNLPEAHTCFNQLVIPHYENKEILRDKLIIAISNAEGFGLE</sequence>
<keyword evidence="5" id="KW-0808">Transferase</keyword>
<gene>
    <name evidence="9" type="ORF">g.6726</name>
</gene>
<dbReference type="SUPFAM" id="SSF56204">
    <property type="entry name" value="Hect, E3 ligase catalytic domain"/>
    <property type="match status" value="1"/>
</dbReference>
<name>A0A1B6C736_9HEMI</name>
<dbReference type="InterPro" id="IPR035983">
    <property type="entry name" value="Hect_E3_ubiquitin_ligase"/>
</dbReference>
<dbReference type="PANTHER" id="PTHR45700">
    <property type="entry name" value="UBIQUITIN-PROTEIN LIGASE E3C"/>
    <property type="match status" value="1"/>
</dbReference>
<reference evidence="9" key="1">
    <citation type="submission" date="2015-12" db="EMBL/GenBank/DDBJ databases">
        <title>De novo transcriptome assembly of four potential Pierce s Disease insect vectors from Arizona vineyards.</title>
        <authorList>
            <person name="Tassone E.E."/>
        </authorList>
    </citation>
    <scope>NUCLEOTIDE SEQUENCE</scope>
</reference>
<dbReference type="GO" id="GO:0061630">
    <property type="term" value="F:ubiquitin protein ligase activity"/>
    <property type="evidence" value="ECO:0007669"/>
    <property type="project" value="UniProtKB-EC"/>
</dbReference>
<keyword evidence="6 7" id="KW-0833">Ubl conjugation pathway</keyword>
<evidence type="ECO:0000256" key="6">
    <source>
        <dbReference type="ARBA" id="ARBA00022786"/>
    </source>
</evidence>
<dbReference type="PROSITE" id="PS50237">
    <property type="entry name" value="HECT"/>
    <property type="match status" value="1"/>
</dbReference>
<dbReference type="EC" id="2.3.2.26" evidence="3"/>
<dbReference type="InterPro" id="IPR044611">
    <property type="entry name" value="E3A/B/C-like"/>
</dbReference>